<dbReference type="RefSeq" id="WP_139867933.1">
    <property type="nucleotide sequence ID" value="NZ_CP040951.1"/>
</dbReference>
<gene>
    <name evidence="3" type="ORF">FIT94_04200</name>
</gene>
<name>A0AAX1EZK3_9PROT</name>
<dbReference type="GeneID" id="66285082"/>
<organism evidence="3 4">
    <name type="scientific">Candidatus Methylopumilus universalis</name>
    <dbReference type="NCBI Taxonomy" id="2588536"/>
    <lineage>
        <taxon>Bacteria</taxon>
        <taxon>Pseudomonadati</taxon>
        <taxon>Pseudomonadota</taxon>
        <taxon>Betaproteobacteria</taxon>
        <taxon>Nitrosomonadales</taxon>
        <taxon>Methylophilaceae</taxon>
        <taxon>Candidatus Methylopumilus</taxon>
    </lineage>
</organism>
<dbReference type="AlphaFoldDB" id="A0AAX1EZK3"/>
<dbReference type="KEGG" id="muv:FIT94_04200"/>
<reference evidence="3 4" key="1">
    <citation type="journal article" date="2019" name="ISME J.">
        <title>Evolution in action: habitat transition from sediment to the pelagial leads to genome streamlining in Methylophilaceae.</title>
        <authorList>
            <person name="Salcher M."/>
            <person name="Schaefle D."/>
            <person name="Kaspar M."/>
            <person name="Neuenschwander S.M."/>
            <person name="Ghai R."/>
        </authorList>
    </citation>
    <scope>NUCLEOTIDE SEQUENCE [LARGE SCALE GENOMIC DNA]</scope>
    <source>
        <strain evidence="3 4">MMS-RVI-51</strain>
    </source>
</reference>
<dbReference type="Pfam" id="PF03235">
    <property type="entry name" value="GmrSD_N"/>
    <property type="match status" value="1"/>
</dbReference>
<dbReference type="InterPro" id="IPR004919">
    <property type="entry name" value="GmrSD_N"/>
</dbReference>
<evidence type="ECO:0000313" key="3">
    <source>
        <dbReference type="EMBL" id="QDC41263.1"/>
    </source>
</evidence>
<evidence type="ECO:0000259" key="2">
    <source>
        <dbReference type="Pfam" id="PF07510"/>
    </source>
</evidence>
<dbReference type="Pfam" id="PF07510">
    <property type="entry name" value="GmrSD_C"/>
    <property type="match status" value="1"/>
</dbReference>
<evidence type="ECO:0000259" key="1">
    <source>
        <dbReference type="Pfam" id="PF03235"/>
    </source>
</evidence>
<sequence>MLDSADKNEIGKILNSYHLTVPSYQRAYQWKVSEAEEFWEDLNSYFQENKSNPETKSSLFLGTFIFLDQGSSSFEIVDGQQRITSIFILLIAIKNRLKEFSLDQSTRQAKVIENIIRYVDLASGKMVGTRLVPSESIKTLFEFIVADEWAGNFNDLKKKNLKLQIRRIQPIYDFFFSKIESIDPEDFTALLSAIYKTSVVQILIKEREDAFSIFERTNARGMDLEASDLLKNFLFSKLKNKEFNVESKWNEIHSNADGTTLRMLKYFYVSEYGYVSQSQLYKKIKSANNNPEDLLVKLTDFSNYYSVIRSGNEDSLRAYLNEIGLNAIASDPDISYRIYSAIEGLRFIKITQIYPLIYSVIKSFVKNNLTESESHRKTLQLFFRNLENYHFVNNLILDRVGNEVEKPYANFAEEFSRVEAKDFNVILKRFYEFLKSKIAPIDEFKSRFSDLSYSDDSYKTLIYIFDRFYNYANTKDQKVTKGARLPIFSPNQKLKELNMAIEHWHPQKLEAELENPDDVHNIGNLLIMSSKLNTMLGHATPKEKAEKIRANIDCANEARNFSYLQTFIEQFLSSEEEWSSESIRLNAEKMADFAYRNVWKFEPPL</sequence>
<proteinExistence type="predicted"/>
<accession>A0AAX1EZK3</accession>
<dbReference type="Proteomes" id="UP000314901">
    <property type="component" value="Chromosome"/>
</dbReference>
<dbReference type="PANTHER" id="PTHR35149:SF1">
    <property type="entry name" value="DUF5655 DOMAIN-CONTAINING PROTEIN"/>
    <property type="match status" value="1"/>
</dbReference>
<dbReference type="InterPro" id="IPR011089">
    <property type="entry name" value="GmrSD_C"/>
</dbReference>
<protein>
    <submittedName>
        <fullName evidence="3">DUF262 domain-containing protein</fullName>
    </submittedName>
</protein>
<feature type="domain" description="GmrSD restriction endonucleases C-terminal" evidence="2">
    <location>
        <begin position="441"/>
        <end position="592"/>
    </location>
</feature>
<evidence type="ECO:0000313" key="4">
    <source>
        <dbReference type="Proteomes" id="UP000314901"/>
    </source>
</evidence>
<dbReference type="EMBL" id="CP040953">
    <property type="protein sequence ID" value="QDC41263.1"/>
    <property type="molecule type" value="Genomic_DNA"/>
</dbReference>
<feature type="domain" description="GmrSD restriction endonucleases N-terminal" evidence="1">
    <location>
        <begin position="10"/>
        <end position="235"/>
    </location>
</feature>
<dbReference type="PANTHER" id="PTHR35149">
    <property type="entry name" value="SLL5132 PROTEIN"/>
    <property type="match status" value="1"/>
</dbReference>